<feature type="region of interest" description="Disordered" evidence="13">
    <location>
        <begin position="641"/>
        <end position="660"/>
    </location>
</feature>
<evidence type="ECO:0000256" key="13">
    <source>
        <dbReference type="SAM" id="MobiDB-lite"/>
    </source>
</evidence>
<feature type="compositionally biased region" description="Basic and acidic residues" evidence="13">
    <location>
        <begin position="799"/>
        <end position="809"/>
    </location>
</feature>
<feature type="domain" description="Cadherin" evidence="14">
    <location>
        <begin position="1066"/>
        <end position="1133"/>
    </location>
</feature>
<evidence type="ECO:0000256" key="12">
    <source>
        <dbReference type="PROSITE-ProRule" id="PRU00043"/>
    </source>
</evidence>
<protein>
    <submittedName>
        <fullName evidence="15">Cadherin EGF LAG seven-pass G-type receptor 3</fullName>
    </submittedName>
</protein>
<dbReference type="InterPro" id="IPR002126">
    <property type="entry name" value="Cadherin-like_dom"/>
</dbReference>
<keyword evidence="16" id="KW-1185">Reference proteome</keyword>
<comment type="subcellular location">
    <subcellularLocation>
        <location evidence="1">Membrane</location>
    </subcellularLocation>
</comment>
<gene>
    <name evidence="15" type="ORF">Baya_9681</name>
</gene>
<dbReference type="SUPFAM" id="SSF49313">
    <property type="entry name" value="Cadherin-like"/>
    <property type="match status" value="4"/>
</dbReference>
<keyword evidence="7" id="KW-0130">Cell adhesion</keyword>
<keyword evidence="5" id="KW-0677">Repeat</keyword>
<feature type="domain" description="Cadherin" evidence="14">
    <location>
        <begin position="956"/>
        <end position="1065"/>
    </location>
</feature>
<evidence type="ECO:0000256" key="4">
    <source>
        <dbReference type="ARBA" id="ARBA00022729"/>
    </source>
</evidence>
<feature type="region of interest" description="Disordered" evidence="13">
    <location>
        <begin position="687"/>
        <end position="809"/>
    </location>
</feature>
<feature type="compositionally biased region" description="Basic and acidic residues" evidence="13">
    <location>
        <begin position="723"/>
        <end position="753"/>
    </location>
</feature>
<evidence type="ECO:0000313" key="15">
    <source>
        <dbReference type="EMBL" id="TSO77714.1"/>
    </source>
</evidence>
<dbReference type="GO" id="GO:0007156">
    <property type="term" value="P:homophilic cell adhesion via plasma membrane adhesion molecules"/>
    <property type="evidence" value="ECO:0007669"/>
    <property type="project" value="InterPro"/>
</dbReference>
<dbReference type="Gene3D" id="2.60.40.60">
    <property type="entry name" value="Cadherins"/>
    <property type="match status" value="4"/>
</dbReference>
<feature type="region of interest" description="Disordered" evidence="13">
    <location>
        <begin position="277"/>
        <end position="320"/>
    </location>
</feature>
<dbReference type="EMBL" id="VCAZ01000070">
    <property type="protein sequence ID" value="TSO77714.1"/>
    <property type="molecule type" value="Genomic_DNA"/>
</dbReference>
<dbReference type="GO" id="GO:0009653">
    <property type="term" value="P:anatomical structure morphogenesis"/>
    <property type="evidence" value="ECO:0007669"/>
    <property type="project" value="UniProtKB-ARBA"/>
</dbReference>
<keyword evidence="4" id="KW-0732">Signal</keyword>
<dbReference type="PRINTS" id="PR00205">
    <property type="entry name" value="CADHERIN"/>
</dbReference>
<evidence type="ECO:0000256" key="6">
    <source>
        <dbReference type="ARBA" id="ARBA00022837"/>
    </source>
</evidence>
<keyword evidence="3" id="KW-0812">Transmembrane</keyword>
<dbReference type="GO" id="GO:0005886">
    <property type="term" value="C:plasma membrane"/>
    <property type="evidence" value="ECO:0007669"/>
    <property type="project" value="InterPro"/>
</dbReference>
<keyword evidence="2" id="KW-0245">EGF-like domain</keyword>
<evidence type="ECO:0000256" key="8">
    <source>
        <dbReference type="ARBA" id="ARBA00022989"/>
    </source>
</evidence>
<dbReference type="Pfam" id="PF00028">
    <property type="entry name" value="Cadherin"/>
    <property type="match status" value="4"/>
</dbReference>
<dbReference type="FunFam" id="2.60.40.60:FF:000023">
    <property type="entry name" value="Cadherin EGF LAG seven-pass G-type receptor 3"/>
    <property type="match status" value="1"/>
</dbReference>
<name>A0A556UFF9_BAGYA</name>
<dbReference type="FunFam" id="2.60.40.60:FF:000013">
    <property type="entry name" value="Cadherin EGF LAG seven-pass G-type receptor"/>
    <property type="match status" value="1"/>
</dbReference>
<feature type="region of interest" description="Disordered" evidence="13">
    <location>
        <begin position="580"/>
        <end position="625"/>
    </location>
</feature>
<dbReference type="AlphaFoldDB" id="A0A556UFF9"/>
<reference evidence="15 16" key="1">
    <citation type="journal article" date="2019" name="Genome Biol. Evol.">
        <title>Whole-Genome Sequencing of the Giant Devil Catfish, Bagarius yarrelli.</title>
        <authorList>
            <person name="Jiang W."/>
            <person name="Lv Y."/>
            <person name="Cheng L."/>
            <person name="Yang K."/>
            <person name="Chao B."/>
            <person name="Wang X."/>
            <person name="Li Y."/>
            <person name="Pan X."/>
            <person name="You X."/>
            <person name="Zhang Y."/>
            <person name="Yang J."/>
            <person name="Li J."/>
            <person name="Zhang X."/>
            <person name="Liu S."/>
            <person name="Sun C."/>
            <person name="Yang J."/>
            <person name="Shi Q."/>
        </authorList>
    </citation>
    <scope>NUCLEOTIDE SEQUENCE [LARGE SCALE GENOMIC DNA]</scope>
    <source>
        <strain evidence="15">JWS20170419001</strain>
        <tissue evidence="15">Muscle</tissue>
    </source>
</reference>
<keyword evidence="9" id="KW-0472">Membrane</keyword>
<evidence type="ECO:0000256" key="9">
    <source>
        <dbReference type="ARBA" id="ARBA00023136"/>
    </source>
</evidence>
<keyword evidence="8" id="KW-1133">Transmembrane helix</keyword>
<dbReference type="PROSITE" id="PS50268">
    <property type="entry name" value="CADHERIN_2"/>
    <property type="match status" value="4"/>
</dbReference>
<accession>A0A556UFF9</accession>
<feature type="domain" description="Cadherin" evidence="14">
    <location>
        <begin position="848"/>
        <end position="955"/>
    </location>
</feature>
<dbReference type="OrthoDB" id="9990384at2759"/>
<dbReference type="PANTHER" id="PTHR24026:SF38">
    <property type="entry name" value="CADHERIN EGF LAG SEVEN-PASS G-TYPE RECEPTOR 3"/>
    <property type="match status" value="1"/>
</dbReference>
<dbReference type="SMART" id="SM00112">
    <property type="entry name" value="CA"/>
    <property type="match status" value="4"/>
</dbReference>
<feature type="compositionally biased region" description="Low complexity" evidence="13">
    <location>
        <begin position="648"/>
        <end position="657"/>
    </location>
</feature>
<evidence type="ECO:0000256" key="10">
    <source>
        <dbReference type="ARBA" id="ARBA00023157"/>
    </source>
</evidence>
<evidence type="ECO:0000256" key="3">
    <source>
        <dbReference type="ARBA" id="ARBA00022692"/>
    </source>
</evidence>
<organism evidence="15 16">
    <name type="scientific">Bagarius yarrelli</name>
    <name type="common">Goonch</name>
    <name type="synonym">Bagrus yarrelli</name>
    <dbReference type="NCBI Taxonomy" id="175774"/>
    <lineage>
        <taxon>Eukaryota</taxon>
        <taxon>Metazoa</taxon>
        <taxon>Chordata</taxon>
        <taxon>Craniata</taxon>
        <taxon>Vertebrata</taxon>
        <taxon>Euteleostomi</taxon>
        <taxon>Actinopterygii</taxon>
        <taxon>Neopterygii</taxon>
        <taxon>Teleostei</taxon>
        <taxon>Ostariophysi</taxon>
        <taxon>Siluriformes</taxon>
        <taxon>Sisoridae</taxon>
        <taxon>Sisorinae</taxon>
        <taxon>Bagarius</taxon>
    </lineage>
</organism>
<dbReference type="FunFam" id="2.60.40.60:FF:000010">
    <property type="entry name" value="Cadherin EGF LAG seven-pass G-type receptor 3"/>
    <property type="match status" value="1"/>
</dbReference>
<feature type="compositionally biased region" description="Basic and acidic residues" evidence="13">
    <location>
        <begin position="287"/>
        <end position="299"/>
    </location>
</feature>
<feature type="domain" description="Cadherin" evidence="14">
    <location>
        <begin position="1135"/>
        <end position="1216"/>
    </location>
</feature>
<keyword evidence="15" id="KW-0675">Receptor</keyword>
<evidence type="ECO:0000256" key="5">
    <source>
        <dbReference type="ARBA" id="ARBA00022737"/>
    </source>
</evidence>
<evidence type="ECO:0000259" key="14">
    <source>
        <dbReference type="PROSITE" id="PS50268"/>
    </source>
</evidence>
<dbReference type="CDD" id="cd11304">
    <property type="entry name" value="Cadherin_repeat"/>
    <property type="match status" value="4"/>
</dbReference>
<sequence>MGTLLALDKLIHQSCPACTQHGAGTLRHGAHGSLSSNSMGAVGVGSASLSLSVFDIIELYTFFTIHGFVPAVTQADCTLAGVAGGLMRAFRGHRECRPGEYGGRSRAGAEDLASEDRETRRRRSCCTFCSALCSPFVPGRAATPRRHHPPPGDARTLAESDTEIRLVWTAAWLGPRHEFPNSRSGAAEVPVAASPLEYNVFYASVPAPRTGRCQYRLPGYVQKGVVSPFLAFLPQIGNEGSVQRTSACTRFYRLDSGWVSFQFKQQGWIDARSGLDESAKDWGTGPERSKSPSKREFSAAKRWAGPSSTDNSNSNTTGNVLDANKCDKRDLWITDSSSRGLVNAIDLTTEGWNGCYHVATGNSTRSRAQHLSGPSNICPKPPRLTGIPVATAAYYKTCLSLVTRTERRIRERNISLTGRSFPYHLSCKNITVMDTYDLNAKLKDEGKIHNQKYPPNQGKAHGAGSITNKSHVLQYVTDFTGNPFLLAKRQNKYPSISKPISCCNDSESKKFSDSKVNCSNSVSNIMPHFQLSAQLNMNETFCDLQTHSGTWNSNKNSMQSESAPEVNLNFVQSLIMWNYNSNNNNNKQQNDEQNNSGSNEKSRNDTRIVQTNKKNKRNVSVKELPSHVQCPIAHLGSVPLESPHPAYTDSTTSNNLDTNREPLKMQLKSGRGLPLQAETVSEHVEQFGVSRGRRKGETAGEVREEEMEDSRGKGNRQYGAGGSKERVGRVNGDSTKKEVLEKDKNLLEEEKRGRGSAVSQTMKETVEKHGNKNWQQPKKTQAETRNNQEFVGSSSEEVTTGKKQTEKESNKRKFLYDYEYFKAKPDQQQDVLPVGRSRRAANRHPHFPQYNYQIQVAENQPPSTSVISIVADDPDPGEAGRLSYSMAPLMNSRSMDYFQIDPLTGLISTTHVLDREHMDLHYFRITAIDHGSPRLSGTTMVAITVSDRNDHSPIFEQTEYRETIRENVEEGYPILQLRATDLDSQANANIRYRFIGESAAVARSAFEIDPRSGLITTRGIVDREANEHYTLQVEANDQGREPGPRSATVNVHITVLDENDNVPQFSQKRYIVAVREDVRPHSEILRVSASDEDKDGNAAVHYNIISGNSRGQFAIDSVTGEIQVVAPLDFETEPTVLESAPTGHSVLHIQAIDTDSGDNARLEYRLTGTGTDTPFVINAATGWVTVSSELDREMVEHYFFGVEARDYGIPTLSATAR</sequence>
<dbReference type="FunFam" id="2.60.40.60:FF:000116">
    <property type="entry name" value="Dachsous cadherin-related 2"/>
    <property type="match status" value="1"/>
</dbReference>
<evidence type="ECO:0000313" key="16">
    <source>
        <dbReference type="Proteomes" id="UP000319801"/>
    </source>
</evidence>
<dbReference type="InterPro" id="IPR020894">
    <property type="entry name" value="Cadherin_CS"/>
</dbReference>
<keyword evidence="11" id="KW-0325">Glycoprotein</keyword>
<proteinExistence type="predicted"/>
<dbReference type="PANTHER" id="PTHR24026">
    <property type="entry name" value="FAT ATYPICAL CADHERIN-RELATED"/>
    <property type="match status" value="1"/>
</dbReference>
<evidence type="ECO:0000256" key="11">
    <source>
        <dbReference type="ARBA" id="ARBA00023180"/>
    </source>
</evidence>
<evidence type="ECO:0000256" key="7">
    <source>
        <dbReference type="ARBA" id="ARBA00022889"/>
    </source>
</evidence>
<feature type="compositionally biased region" description="Polar residues" evidence="13">
    <location>
        <begin position="772"/>
        <end position="798"/>
    </location>
</feature>
<dbReference type="GO" id="GO:0005509">
    <property type="term" value="F:calcium ion binding"/>
    <property type="evidence" value="ECO:0007669"/>
    <property type="project" value="UniProtKB-UniRule"/>
</dbReference>
<feature type="compositionally biased region" description="Low complexity" evidence="13">
    <location>
        <begin position="307"/>
        <end position="319"/>
    </location>
</feature>
<dbReference type="Proteomes" id="UP000319801">
    <property type="component" value="Unassembled WGS sequence"/>
</dbReference>
<keyword evidence="6 12" id="KW-0106">Calcium</keyword>
<dbReference type="InterPro" id="IPR015919">
    <property type="entry name" value="Cadherin-like_sf"/>
</dbReference>
<feature type="compositionally biased region" description="Low complexity" evidence="13">
    <location>
        <begin position="580"/>
        <end position="595"/>
    </location>
</feature>
<evidence type="ECO:0000256" key="2">
    <source>
        <dbReference type="ARBA" id="ARBA00022536"/>
    </source>
</evidence>
<evidence type="ECO:0000256" key="1">
    <source>
        <dbReference type="ARBA" id="ARBA00004370"/>
    </source>
</evidence>
<dbReference type="PROSITE" id="PS00232">
    <property type="entry name" value="CADHERIN_1"/>
    <property type="match status" value="2"/>
</dbReference>
<comment type="caution">
    <text evidence="15">The sequence shown here is derived from an EMBL/GenBank/DDBJ whole genome shotgun (WGS) entry which is preliminary data.</text>
</comment>
<keyword evidence="10" id="KW-1015">Disulfide bond</keyword>